<feature type="domain" description="CATRA-Associated Small Protein" evidence="2">
    <location>
        <begin position="10"/>
        <end position="102"/>
    </location>
</feature>
<evidence type="ECO:0000259" key="2">
    <source>
        <dbReference type="Pfam" id="PF20271"/>
    </source>
</evidence>
<keyword evidence="4" id="KW-1185">Reference proteome</keyword>
<dbReference type="EMBL" id="BAAATZ010000019">
    <property type="protein sequence ID" value="GAA2731355.1"/>
    <property type="molecule type" value="Genomic_DNA"/>
</dbReference>
<protein>
    <recommendedName>
        <fullName evidence="2">CATRA-Associated Small Protein domain-containing protein</fullName>
    </recommendedName>
</protein>
<dbReference type="InterPro" id="IPR046924">
    <property type="entry name" value="CATASP"/>
</dbReference>
<evidence type="ECO:0000256" key="1">
    <source>
        <dbReference type="SAM" id="MobiDB-lite"/>
    </source>
</evidence>
<dbReference type="Proteomes" id="UP001501842">
    <property type="component" value="Unassembled WGS sequence"/>
</dbReference>
<name>A0ABP6GWB4_9ACTN</name>
<comment type="caution">
    <text evidence="3">The sequence shown here is derived from an EMBL/GenBank/DDBJ whole genome shotgun (WGS) entry which is preliminary data.</text>
</comment>
<reference evidence="4" key="1">
    <citation type="journal article" date="2019" name="Int. J. Syst. Evol. Microbiol.">
        <title>The Global Catalogue of Microorganisms (GCM) 10K type strain sequencing project: providing services to taxonomists for standard genome sequencing and annotation.</title>
        <authorList>
            <consortium name="The Broad Institute Genomics Platform"/>
            <consortium name="The Broad Institute Genome Sequencing Center for Infectious Disease"/>
            <person name="Wu L."/>
            <person name="Ma J."/>
        </authorList>
    </citation>
    <scope>NUCLEOTIDE SEQUENCE [LARGE SCALE GENOMIC DNA]</scope>
    <source>
        <strain evidence="4">JCM 8201</strain>
    </source>
</reference>
<dbReference type="Pfam" id="PF20271">
    <property type="entry name" value="CATASP"/>
    <property type="match status" value="1"/>
</dbReference>
<proteinExistence type="predicted"/>
<accession>A0ABP6GWB4</accession>
<gene>
    <name evidence="3" type="ORF">GCM10010439_46590</name>
</gene>
<evidence type="ECO:0000313" key="4">
    <source>
        <dbReference type="Proteomes" id="UP001501842"/>
    </source>
</evidence>
<feature type="region of interest" description="Disordered" evidence="1">
    <location>
        <begin position="56"/>
        <end position="88"/>
    </location>
</feature>
<sequence>MDMPMGLVPLLLTLPTWRLPDWTEVDRGLAYLAEAVRDEDARAVEAAARFLTGFDPVRRSTPLPRDQGPGARLYPEMEGDGSYPLPDSTRELLNRIIHEIGDSEQNGTTDSVTP</sequence>
<organism evidence="3 4">
    <name type="scientific">Actinocorallia aurantiaca</name>
    <dbReference type="NCBI Taxonomy" id="46204"/>
    <lineage>
        <taxon>Bacteria</taxon>
        <taxon>Bacillati</taxon>
        <taxon>Actinomycetota</taxon>
        <taxon>Actinomycetes</taxon>
        <taxon>Streptosporangiales</taxon>
        <taxon>Thermomonosporaceae</taxon>
        <taxon>Actinocorallia</taxon>
    </lineage>
</organism>
<evidence type="ECO:0000313" key="3">
    <source>
        <dbReference type="EMBL" id="GAA2731355.1"/>
    </source>
</evidence>